<evidence type="ECO:0000259" key="6">
    <source>
        <dbReference type="PROSITE" id="PS50835"/>
    </source>
</evidence>
<dbReference type="FunFam" id="2.60.40.10:FF:000437">
    <property type="entry name" value="Beat-IIIc, isoform A"/>
    <property type="match status" value="1"/>
</dbReference>
<protein>
    <recommendedName>
        <fullName evidence="6">Ig-like domain-containing protein</fullName>
    </recommendedName>
</protein>
<comment type="subcellular location">
    <subcellularLocation>
        <location evidence="1">Membrane</location>
        <topology evidence="1">Single-pass membrane protein</topology>
    </subcellularLocation>
</comment>
<dbReference type="SMART" id="SM00409">
    <property type="entry name" value="IG"/>
    <property type="match status" value="1"/>
</dbReference>
<evidence type="ECO:0000256" key="2">
    <source>
        <dbReference type="ARBA" id="ARBA00022692"/>
    </source>
</evidence>
<dbReference type="InterPro" id="IPR007110">
    <property type="entry name" value="Ig-like_dom"/>
</dbReference>
<dbReference type="OMA" id="PAAMLSW"/>
<evidence type="ECO:0000256" key="1">
    <source>
        <dbReference type="ARBA" id="ARBA00004167"/>
    </source>
</evidence>
<feature type="domain" description="Ig-like" evidence="6">
    <location>
        <begin position="1"/>
        <end position="106"/>
    </location>
</feature>
<dbReference type="SUPFAM" id="SSF48726">
    <property type="entry name" value="Immunoglobulin"/>
    <property type="match status" value="2"/>
</dbReference>
<keyword evidence="5" id="KW-1015">Disulfide bond</keyword>
<feature type="domain" description="Ig-like" evidence="6">
    <location>
        <begin position="115"/>
        <end position="211"/>
    </location>
</feature>
<evidence type="ECO:0000313" key="8">
    <source>
        <dbReference type="Proteomes" id="UP000054359"/>
    </source>
</evidence>
<keyword evidence="8" id="KW-1185">Reference proteome</keyword>
<dbReference type="Pfam" id="PF07686">
    <property type="entry name" value="V-set"/>
    <property type="match status" value="1"/>
</dbReference>
<dbReference type="PANTHER" id="PTHR21261:SF15">
    <property type="entry name" value="BEATEN PATH IIIA, ISOFORM D-RELATED"/>
    <property type="match status" value="1"/>
</dbReference>
<dbReference type="Gene3D" id="2.60.40.10">
    <property type="entry name" value="Immunoglobulins"/>
    <property type="match status" value="2"/>
</dbReference>
<dbReference type="AlphaFoldDB" id="A0A087TST7"/>
<dbReference type="InterPro" id="IPR013783">
    <property type="entry name" value="Ig-like_fold"/>
</dbReference>
<dbReference type="Proteomes" id="UP000054359">
    <property type="component" value="Unassembled WGS sequence"/>
</dbReference>
<feature type="non-terminal residue" evidence="7">
    <location>
        <position position="276"/>
    </location>
</feature>
<dbReference type="PANTHER" id="PTHR21261">
    <property type="entry name" value="BEAT PROTEIN"/>
    <property type="match status" value="1"/>
</dbReference>
<dbReference type="STRING" id="407821.A0A087TST7"/>
<dbReference type="PROSITE" id="PS50835">
    <property type="entry name" value="IG_LIKE"/>
    <property type="match status" value="2"/>
</dbReference>
<dbReference type="InterPro" id="IPR013162">
    <property type="entry name" value="CD80_C2-set"/>
</dbReference>
<evidence type="ECO:0000313" key="7">
    <source>
        <dbReference type="EMBL" id="KFM68176.1"/>
    </source>
</evidence>
<dbReference type="InterPro" id="IPR013106">
    <property type="entry name" value="Ig_V-set"/>
</dbReference>
<evidence type="ECO:0000256" key="3">
    <source>
        <dbReference type="ARBA" id="ARBA00022989"/>
    </source>
</evidence>
<dbReference type="InterPro" id="IPR003599">
    <property type="entry name" value="Ig_sub"/>
</dbReference>
<keyword evidence="4" id="KW-0472">Membrane</keyword>
<organism evidence="7 8">
    <name type="scientific">Stegodyphus mimosarum</name>
    <name type="common">African social velvet spider</name>
    <dbReference type="NCBI Taxonomy" id="407821"/>
    <lineage>
        <taxon>Eukaryota</taxon>
        <taxon>Metazoa</taxon>
        <taxon>Ecdysozoa</taxon>
        <taxon>Arthropoda</taxon>
        <taxon>Chelicerata</taxon>
        <taxon>Arachnida</taxon>
        <taxon>Araneae</taxon>
        <taxon>Araneomorphae</taxon>
        <taxon>Entelegynae</taxon>
        <taxon>Eresoidea</taxon>
        <taxon>Eresidae</taxon>
        <taxon>Stegodyphus</taxon>
    </lineage>
</organism>
<dbReference type="EMBL" id="KK116581">
    <property type="protein sequence ID" value="KFM68176.1"/>
    <property type="molecule type" value="Genomic_DNA"/>
</dbReference>
<evidence type="ECO:0000256" key="4">
    <source>
        <dbReference type="ARBA" id="ARBA00023136"/>
    </source>
</evidence>
<proteinExistence type="predicted"/>
<accession>A0A087TST7</accession>
<keyword evidence="2" id="KW-0812">Transmembrane</keyword>
<sequence length="276" mass="31649">MLMMDVPSPTNQGESVELICSYELDEDNLYSVKWYKDDIEFYRYVPNDWPPGQFLPLEGVRVDLSKSGSQSVYLRHVDLNSAGVYRCEVSAEAPEFQTVEAEKEMKVLVLPTEGPRITGGLMKYRVGDIVFVNCTSSKSKPAATLHWYINDELIKGNKETNYEMEHSTVINSDGLESSSLSLRFVVNEMHFREGNMKLKCTATISRVYTMSNEELVFRQQSSGLHIMENLSHVRNSSSRPSYFSTLHYVLLFLMLKYITENVPRYLRTHRNVILAA</sequence>
<gene>
    <name evidence="7" type="ORF">X975_03295</name>
</gene>
<dbReference type="GO" id="GO:0016020">
    <property type="term" value="C:membrane"/>
    <property type="evidence" value="ECO:0007669"/>
    <property type="project" value="UniProtKB-SubCell"/>
</dbReference>
<reference evidence="7 8" key="1">
    <citation type="submission" date="2013-11" db="EMBL/GenBank/DDBJ databases">
        <title>Genome sequencing of Stegodyphus mimosarum.</title>
        <authorList>
            <person name="Bechsgaard J."/>
        </authorList>
    </citation>
    <scope>NUCLEOTIDE SEQUENCE [LARGE SCALE GENOMIC DNA]</scope>
</reference>
<dbReference type="OrthoDB" id="10015491at2759"/>
<dbReference type="InterPro" id="IPR036179">
    <property type="entry name" value="Ig-like_dom_sf"/>
</dbReference>
<dbReference type="Pfam" id="PF08205">
    <property type="entry name" value="C2-set_2"/>
    <property type="match status" value="1"/>
</dbReference>
<evidence type="ECO:0000256" key="5">
    <source>
        <dbReference type="ARBA" id="ARBA00023157"/>
    </source>
</evidence>
<dbReference type="CDD" id="cd00096">
    <property type="entry name" value="Ig"/>
    <property type="match status" value="1"/>
</dbReference>
<keyword evidence="3" id="KW-1133">Transmembrane helix</keyword>
<name>A0A087TST7_STEMI</name>